<dbReference type="EMBL" id="MU825470">
    <property type="protein sequence ID" value="KAJ7388427.1"/>
    <property type="molecule type" value="Genomic_DNA"/>
</dbReference>
<dbReference type="OrthoDB" id="5983776at2759"/>
<evidence type="ECO:0000313" key="1">
    <source>
        <dbReference type="EMBL" id="KAJ7388427.1"/>
    </source>
</evidence>
<dbReference type="Proteomes" id="UP001163046">
    <property type="component" value="Unassembled WGS sequence"/>
</dbReference>
<evidence type="ECO:0000313" key="2">
    <source>
        <dbReference type="Proteomes" id="UP001163046"/>
    </source>
</evidence>
<feature type="non-terminal residue" evidence="1">
    <location>
        <position position="66"/>
    </location>
</feature>
<gene>
    <name evidence="1" type="ORF">OS493_037651</name>
</gene>
<protein>
    <submittedName>
        <fullName evidence="1">Uncharacterized protein</fullName>
    </submittedName>
</protein>
<proteinExistence type="predicted"/>
<organism evidence="1 2">
    <name type="scientific">Desmophyllum pertusum</name>
    <dbReference type="NCBI Taxonomy" id="174260"/>
    <lineage>
        <taxon>Eukaryota</taxon>
        <taxon>Metazoa</taxon>
        <taxon>Cnidaria</taxon>
        <taxon>Anthozoa</taxon>
        <taxon>Hexacorallia</taxon>
        <taxon>Scleractinia</taxon>
        <taxon>Caryophylliina</taxon>
        <taxon>Caryophylliidae</taxon>
        <taxon>Desmophyllum</taxon>
    </lineage>
</organism>
<keyword evidence="2" id="KW-1185">Reference proteome</keyword>
<sequence length="66" mass="7740">MTTFALQHPIMFDKYNICEIMFQPSKLSKFTIEMLREICTALELDISSITITRRQPYIDILQELVG</sequence>
<name>A0A9W9ZVD4_9CNID</name>
<comment type="caution">
    <text evidence="1">The sequence shown here is derived from an EMBL/GenBank/DDBJ whole genome shotgun (WGS) entry which is preliminary data.</text>
</comment>
<dbReference type="AlphaFoldDB" id="A0A9W9ZVD4"/>
<accession>A0A9W9ZVD4</accession>
<reference evidence="1" key="1">
    <citation type="submission" date="2023-01" db="EMBL/GenBank/DDBJ databases">
        <title>Genome assembly of the deep-sea coral Lophelia pertusa.</title>
        <authorList>
            <person name="Herrera S."/>
            <person name="Cordes E."/>
        </authorList>
    </citation>
    <scope>NUCLEOTIDE SEQUENCE</scope>
    <source>
        <strain evidence="1">USNM1676648</strain>
        <tissue evidence="1">Polyp</tissue>
    </source>
</reference>